<dbReference type="Proteomes" id="UP000789901">
    <property type="component" value="Unassembled WGS sequence"/>
</dbReference>
<feature type="non-terminal residue" evidence="1">
    <location>
        <position position="1"/>
    </location>
</feature>
<dbReference type="EMBL" id="CAJVQB010049644">
    <property type="protein sequence ID" value="CAG8834568.1"/>
    <property type="molecule type" value="Genomic_DNA"/>
</dbReference>
<keyword evidence="2" id="KW-1185">Reference proteome</keyword>
<gene>
    <name evidence="1" type="ORF">GMARGA_LOCUS32126</name>
</gene>
<sequence>STSKSSPSILWELSNQVGITNSITQNNLSNNDSSGDEDGDNSIDQFLSNVPILLSQSARPPLILL</sequence>
<proteinExistence type="predicted"/>
<name>A0ABN7WKP8_GIGMA</name>
<organism evidence="1 2">
    <name type="scientific">Gigaspora margarita</name>
    <dbReference type="NCBI Taxonomy" id="4874"/>
    <lineage>
        <taxon>Eukaryota</taxon>
        <taxon>Fungi</taxon>
        <taxon>Fungi incertae sedis</taxon>
        <taxon>Mucoromycota</taxon>
        <taxon>Glomeromycotina</taxon>
        <taxon>Glomeromycetes</taxon>
        <taxon>Diversisporales</taxon>
        <taxon>Gigasporaceae</taxon>
        <taxon>Gigaspora</taxon>
    </lineage>
</organism>
<protein>
    <submittedName>
        <fullName evidence="1">24209_t:CDS:1</fullName>
    </submittedName>
</protein>
<reference evidence="1 2" key="1">
    <citation type="submission" date="2021-06" db="EMBL/GenBank/DDBJ databases">
        <authorList>
            <person name="Kallberg Y."/>
            <person name="Tangrot J."/>
            <person name="Rosling A."/>
        </authorList>
    </citation>
    <scope>NUCLEOTIDE SEQUENCE [LARGE SCALE GENOMIC DNA]</scope>
    <source>
        <strain evidence="1 2">120-4 pot B 10/14</strain>
    </source>
</reference>
<evidence type="ECO:0000313" key="1">
    <source>
        <dbReference type="EMBL" id="CAG8834568.1"/>
    </source>
</evidence>
<comment type="caution">
    <text evidence="1">The sequence shown here is derived from an EMBL/GenBank/DDBJ whole genome shotgun (WGS) entry which is preliminary data.</text>
</comment>
<accession>A0ABN7WKP8</accession>
<evidence type="ECO:0000313" key="2">
    <source>
        <dbReference type="Proteomes" id="UP000789901"/>
    </source>
</evidence>